<proteinExistence type="predicted"/>
<dbReference type="STRING" id="415425.SAMN05444363_2703"/>
<accession>A0A1M6GNG9</accession>
<dbReference type="InterPro" id="IPR046232">
    <property type="entry name" value="DUF6265"/>
</dbReference>
<evidence type="ECO:0000259" key="1">
    <source>
        <dbReference type="Pfam" id="PF19780"/>
    </source>
</evidence>
<organism evidence="2 3">
    <name type="scientific">Flavobacterium terrae</name>
    <dbReference type="NCBI Taxonomy" id="415425"/>
    <lineage>
        <taxon>Bacteria</taxon>
        <taxon>Pseudomonadati</taxon>
        <taxon>Bacteroidota</taxon>
        <taxon>Flavobacteriia</taxon>
        <taxon>Flavobacteriales</taxon>
        <taxon>Flavobacteriaceae</taxon>
        <taxon>Flavobacterium</taxon>
    </lineage>
</organism>
<dbReference type="Proteomes" id="UP000184488">
    <property type="component" value="Unassembled WGS sequence"/>
</dbReference>
<dbReference type="PROSITE" id="PS51257">
    <property type="entry name" value="PROKAR_LIPOPROTEIN"/>
    <property type="match status" value="1"/>
</dbReference>
<reference evidence="3" key="1">
    <citation type="submission" date="2016-11" db="EMBL/GenBank/DDBJ databases">
        <authorList>
            <person name="Varghese N."/>
            <person name="Submissions S."/>
        </authorList>
    </citation>
    <scope>NUCLEOTIDE SEQUENCE [LARGE SCALE GENOMIC DNA]</scope>
    <source>
        <strain evidence="3">DSM 18829</strain>
    </source>
</reference>
<name>A0A1M6GNG9_9FLAO</name>
<dbReference type="AlphaFoldDB" id="A0A1M6GNG9"/>
<dbReference type="EMBL" id="FQZI01000005">
    <property type="protein sequence ID" value="SHJ11478.1"/>
    <property type="molecule type" value="Genomic_DNA"/>
</dbReference>
<feature type="domain" description="DUF6265" evidence="1">
    <location>
        <begin position="42"/>
        <end position="151"/>
    </location>
</feature>
<keyword evidence="3" id="KW-1185">Reference proteome</keyword>
<gene>
    <name evidence="2" type="ORF">SAMN05444363_2703</name>
</gene>
<dbReference type="OrthoDB" id="5382295at2"/>
<evidence type="ECO:0000313" key="2">
    <source>
        <dbReference type="EMBL" id="SHJ11478.1"/>
    </source>
</evidence>
<evidence type="ECO:0000313" key="3">
    <source>
        <dbReference type="Proteomes" id="UP000184488"/>
    </source>
</evidence>
<protein>
    <recommendedName>
        <fullName evidence="1">DUF6265 domain-containing protein</fullName>
    </recommendedName>
</protein>
<sequence length="168" mass="19101">MKKAVLYLSIITTSLLLTSCLKKEDQKNEIKSKKYTKLEDVKWLIGSWGNTTKEGNLTETWSQKNDSTLSGKTTFIAGKDTLFTETIEIIQTKDSLFYNTSVSNQNEGKIISFKSSFASKNEIVFENSKHDFPQKIEYKKIASDSLVAKISGNKQGKESFEEYPMKKK</sequence>
<dbReference type="RefSeq" id="WP_073312020.1">
    <property type="nucleotide sequence ID" value="NZ_FQZI01000005.1"/>
</dbReference>
<dbReference type="Pfam" id="PF19780">
    <property type="entry name" value="DUF6265"/>
    <property type="match status" value="1"/>
</dbReference>